<dbReference type="GO" id="GO:0003700">
    <property type="term" value="F:DNA-binding transcription factor activity"/>
    <property type="evidence" value="ECO:0007669"/>
    <property type="project" value="InterPro"/>
</dbReference>
<comment type="similarity">
    <text evidence="1">Belongs to the LysR transcriptional regulatory family.</text>
</comment>
<dbReference type="Gene3D" id="1.10.10.10">
    <property type="entry name" value="Winged helix-like DNA-binding domain superfamily/Winged helix DNA-binding domain"/>
    <property type="match status" value="1"/>
</dbReference>
<organism evidence="6 7">
    <name type="scientific">Acidomonas methanolica NBRC 104435</name>
    <dbReference type="NCBI Taxonomy" id="1231351"/>
    <lineage>
        <taxon>Bacteria</taxon>
        <taxon>Pseudomonadati</taxon>
        <taxon>Pseudomonadota</taxon>
        <taxon>Alphaproteobacteria</taxon>
        <taxon>Acetobacterales</taxon>
        <taxon>Acetobacteraceae</taxon>
        <taxon>Acidomonas</taxon>
    </lineage>
</organism>
<dbReference type="Pfam" id="PF00126">
    <property type="entry name" value="HTH_1"/>
    <property type="match status" value="1"/>
</dbReference>
<dbReference type="InterPro" id="IPR036390">
    <property type="entry name" value="WH_DNA-bd_sf"/>
</dbReference>
<proteinExistence type="inferred from homology"/>
<evidence type="ECO:0000256" key="1">
    <source>
        <dbReference type="ARBA" id="ARBA00009437"/>
    </source>
</evidence>
<evidence type="ECO:0000313" key="7">
    <source>
        <dbReference type="Proteomes" id="UP000019760"/>
    </source>
</evidence>
<dbReference type="PANTHER" id="PTHR30346:SF0">
    <property type="entry name" value="HCA OPERON TRANSCRIPTIONAL ACTIVATOR HCAR"/>
    <property type="match status" value="1"/>
</dbReference>
<dbReference type="CDD" id="cd08414">
    <property type="entry name" value="PBP2_LTTR_aromatics_like"/>
    <property type="match status" value="1"/>
</dbReference>
<keyword evidence="2" id="KW-0805">Transcription regulation</keyword>
<name>A0A023D5L1_ACIMT</name>
<keyword evidence="4" id="KW-0804">Transcription</keyword>
<keyword evidence="3" id="KW-0238">DNA-binding</keyword>
<evidence type="ECO:0000256" key="2">
    <source>
        <dbReference type="ARBA" id="ARBA00023015"/>
    </source>
</evidence>
<dbReference type="GO" id="GO:0003677">
    <property type="term" value="F:DNA binding"/>
    <property type="evidence" value="ECO:0007669"/>
    <property type="project" value="UniProtKB-KW"/>
</dbReference>
<reference evidence="6 7" key="2">
    <citation type="journal article" date="2014" name="FEMS Microbiol. Lett.">
        <title>Draft genomic DNA sequence of the facultatively methylotrophic bacterium Acidomonas methanolica type strain MB58.</title>
        <authorList>
            <person name="Higashiura N."/>
            <person name="Hadano H."/>
            <person name="Hirakawa H."/>
            <person name="Matsutani M."/>
            <person name="Takabe S."/>
            <person name="Matsushita K."/>
            <person name="Azuma Y."/>
        </authorList>
    </citation>
    <scope>NUCLEOTIDE SEQUENCE [LARGE SCALE GENOMIC DNA]</scope>
    <source>
        <strain evidence="6 7">MB58</strain>
    </source>
</reference>
<comment type="caution">
    <text evidence="6">The sequence shown here is derived from an EMBL/GenBank/DDBJ whole genome shotgun (WGS) entry which is preliminary data.</text>
</comment>
<dbReference type="Gene3D" id="3.40.190.10">
    <property type="entry name" value="Periplasmic binding protein-like II"/>
    <property type="match status" value="2"/>
</dbReference>
<reference evidence="7" key="1">
    <citation type="journal article" date="2014" name="FEMS Microbiol. Lett.">
        <title>Draft Genomic DNA Sequence of the Facultatively Methylotrophic Bacterium Acidomonas methanolica type strain MB58.</title>
        <authorList>
            <person name="Higashiura N."/>
            <person name="Hadano H."/>
            <person name="Hirakawa H."/>
            <person name="Matsutani M."/>
            <person name="Takabe S."/>
            <person name="Matsushita K."/>
            <person name="Azuma Y."/>
        </authorList>
    </citation>
    <scope>NUCLEOTIDE SEQUENCE [LARGE SCALE GENOMIC DNA]</scope>
    <source>
        <strain evidence="7">MB58</strain>
    </source>
</reference>
<dbReference type="RefSeq" id="WP_042059085.1">
    <property type="nucleotide sequence ID" value="NZ_BAND01000059.1"/>
</dbReference>
<gene>
    <name evidence="6" type="ORF">Amme_059_078</name>
</gene>
<protein>
    <submittedName>
        <fullName evidence="6">Transcriptional regulator LysR</fullName>
    </submittedName>
</protein>
<dbReference type="Pfam" id="PF03466">
    <property type="entry name" value="LysR_substrate"/>
    <property type="match status" value="1"/>
</dbReference>
<keyword evidence="7" id="KW-1185">Reference proteome</keyword>
<evidence type="ECO:0000313" key="6">
    <source>
        <dbReference type="EMBL" id="GAJ29359.1"/>
    </source>
</evidence>
<dbReference type="InterPro" id="IPR005119">
    <property type="entry name" value="LysR_subst-bd"/>
</dbReference>
<sequence length="299" mass="33494">MKTRQLKYYLTVADELNFSRASEKLNIEASPLSRAIGDLESYFGVPFLHRRKGRIRLTIAGQVFREEAQHILDYIESVKHKVISANKGFRSQLRIGLTDGLVQPRIARLLALCREEEPQTAIRIATMDVRQMLDALERGHLDAAFTLDGEATGSYTKAVAWTERPAVALPIRHPLLARETIYLRDTKPYSFLVCHPETWSGGHYLLRKWFAETSSSLPREAVTASGHDTLMMLVGAGYGLGACLESRALTQPHPDVVFRPLGDTVSPAEILLVFKEPSPSPSLERFIERALRSVDSPVE</sequence>
<dbReference type="AlphaFoldDB" id="A0A023D5L1"/>
<dbReference type="EMBL" id="BAND01000059">
    <property type="protein sequence ID" value="GAJ29359.1"/>
    <property type="molecule type" value="Genomic_DNA"/>
</dbReference>
<dbReference type="InterPro" id="IPR036388">
    <property type="entry name" value="WH-like_DNA-bd_sf"/>
</dbReference>
<evidence type="ECO:0000256" key="4">
    <source>
        <dbReference type="ARBA" id="ARBA00023163"/>
    </source>
</evidence>
<dbReference type="PANTHER" id="PTHR30346">
    <property type="entry name" value="TRANSCRIPTIONAL DUAL REGULATOR HCAR-RELATED"/>
    <property type="match status" value="1"/>
</dbReference>
<dbReference type="SUPFAM" id="SSF53850">
    <property type="entry name" value="Periplasmic binding protein-like II"/>
    <property type="match status" value="1"/>
</dbReference>
<accession>A0A023D5L1</accession>
<feature type="domain" description="HTH lysR-type" evidence="5">
    <location>
        <begin position="1"/>
        <end position="58"/>
    </location>
</feature>
<evidence type="ECO:0000256" key="3">
    <source>
        <dbReference type="ARBA" id="ARBA00023125"/>
    </source>
</evidence>
<dbReference type="PROSITE" id="PS50931">
    <property type="entry name" value="HTH_LYSR"/>
    <property type="match status" value="1"/>
</dbReference>
<dbReference type="SUPFAM" id="SSF46785">
    <property type="entry name" value="Winged helix' DNA-binding domain"/>
    <property type="match status" value="1"/>
</dbReference>
<evidence type="ECO:0000259" key="5">
    <source>
        <dbReference type="PROSITE" id="PS50931"/>
    </source>
</evidence>
<dbReference type="Proteomes" id="UP000019760">
    <property type="component" value="Unassembled WGS sequence"/>
</dbReference>
<dbReference type="GO" id="GO:0032993">
    <property type="term" value="C:protein-DNA complex"/>
    <property type="evidence" value="ECO:0007669"/>
    <property type="project" value="TreeGrafter"/>
</dbReference>
<dbReference type="InterPro" id="IPR000847">
    <property type="entry name" value="LysR_HTH_N"/>
</dbReference>